<dbReference type="Proteomes" id="UP000011668">
    <property type="component" value="Unassembled WGS sequence"/>
</dbReference>
<sequence length="193" mass="22285">MTSVQRFVGRHCNHQSMKVSFLSIMWFYIVLRHGPGAWSKIPAIQVKPTKIEILVGWQPCCSLESEGGGEAVRNSLGPERAIHSWMRLKNHGESSRSSPGLCCDMRSSRRSNLIRECHHWSEKRAPESINRDYYRRRRTLPAVNTGRIRTAIIVPEFDKRLCVTQDLLFDWRNGMDSCVLIYQARWESGIGRV</sequence>
<evidence type="ECO:0000313" key="1">
    <source>
        <dbReference type="EMBL" id="ELU41218.1"/>
    </source>
</evidence>
<organism evidence="1 2">
    <name type="scientific">Thanatephorus cucumeris (strain AG1-IA)</name>
    <name type="common">Rice sheath blight fungus</name>
    <name type="synonym">Rhizoctonia solani</name>
    <dbReference type="NCBI Taxonomy" id="983506"/>
    <lineage>
        <taxon>Eukaryota</taxon>
        <taxon>Fungi</taxon>
        <taxon>Dikarya</taxon>
        <taxon>Basidiomycota</taxon>
        <taxon>Agaricomycotina</taxon>
        <taxon>Agaricomycetes</taxon>
        <taxon>Cantharellales</taxon>
        <taxon>Ceratobasidiaceae</taxon>
        <taxon>Rhizoctonia</taxon>
        <taxon>Rhizoctonia solani AG-1</taxon>
    </lineage>
</organism>
<gene>
    <name evidence="1" type="ORF">AG1IA_04744</name>
</gene>
<dbReference type="HOGENOM" id="CLU_1409675_0_0_1"/>
<accession>L8WWQ7</accession>
<proteinExistence type="predicted"/>
<evidence type="ECO:0000313" key="2">
    <source>
        <dbReference type="Proteomes" id="UP000011668"/>
    </source>
</evidence>
<dbReference type="AlphaFoldDB" id="L8WWQ7"/>
<comment type="caution">
    <text evidence="1">The sequence shown here is derived from an EMBL/GenBank/DDBJ whole genome shotgun (WGS) entry which is preliminary data.</text>
</comment>
<keyword evidence="2" id="KW-1185">Reference proteome</keyword>
<reference evidence="1 2" key="1">
    <citation type="journal article" date="2013" name="Nat. Commun.">
        <title>The evolution and pathogenic mechanisms of the rice sheath blight pathogen.</title>
        <authorList>
            <person name="Zheng A."/>
            <person name="Lin R."/>
            <person name="Xu L."/>
            <person name="Qin P."/>
            <person name="Tang C."/>
            <person name="Ai P."/>
            <person name="Zhang D."/>
            <person name="Liu Y."/>
            <person name="Sun Z."/>
            <person name="Feng H."/>
            <person name="Wang Y."/>
            <person name="Chen Y."/>
            <person name="Liang X."/>
            <person name="Fu R."/>
            <person name="Li Q."/>
            <person name="Zhang J."/>
            <person name="Yu X."/>
            <person name="Xie Z."/>
            <person name="Ding L."/>
            <person name="Guan P."/>
            <person name="Tang J."/>
            <person name="Liang Y."/>
            <person name="Wang S."/>
            <person name="Deng Q."/>
            <person name="Li S."/>
            <person name="Zhu J."/>
            <person name="Wang L."/>
            <person name="Liu H."/>
            <person name="Li P."/>
        </authorList>
    </citation>
    <scope>NUCLEOTIDE SEQUENCE [LARGE SCALE GENOMIC DNA]</scope>
    <source>
        <strain evidence="2">AG-1 IA</strain>
    </source>
</reference>
<protein>
    <submittedName>
        <fullName evidence="1">Uncharacterized protein</fullName>
    </submittedName>
</protein>
<dbReference type="EMBL" id="AFRT01001105">
    <property type="protein sequence ID" value="ELU41218.1"/>
    <property type="molecule type" value="Genomic_DNA"/>
</dbReference>
<name>L8WWQ7_THACA</name>